<dbReference type="PANTHER" id="PTHR43065:SF42">
    <property type="entry name" value="TWO-COMPONENT SENSOR PPRA"/>
    <property type="match status" value="1"/>
</dbReference>
<dbReference type="Gene3D" id="1.10.287.130">
    <property type="match status" value="1"/>
</dbReference>
<name>A0ABU5HDJ9_9BACT</name>
<keyword evidence="4" id="KW-0812">Transmembrane</keyword>
<keyword evidence="4" id="KW-0472">Membrane</keyword>
<dbReference type="InterPro" id="IPR004358">
    <property type="entry name" value="Sig_transdc_His_kin-like_C"/>
</dbReference>
<dbReference type="Proteomes" id="UP001291309">
    <property type="component" value="Unassembled WGS sequence"/>
</dbReference>
<dbReference type="Pfam" id="PF00512">
    <property type="entry name" value="HisKA"/>
    <property type="match status" value="1"/>
</dbReference>
<feature type="transmembrane region" description="Helical" evidence="4">
    <location>
        <begin position="37"/>
        <end position="55"/>
    </location>
</feature>
<protein>
    <recommendedName>
        <fullName evidence="2">histidine kinase</fullName>
        <ecNumber evidence="2">2.7.13.3</ecNumber>
    </recommendedName>
</protein>
<keyword evidence="7" id="KW-1185">Reference proteome</keyword>
<dbReference type="PROSITE" id="PS50109">
    <property type="entry name" value="HIS_KIN"/>
    <property type="match status" value="1"/>
</dbReference>
<comment type="catalytic activity">
    <reaction evidence="1">
        <text>ATP + protein L-histidine = ADP + protein N-phospho-L-histidine.</text>
        <dbReference type="EC" id="2.7.13.3"/>
    </reaction>
</comment>
<keyword evidence="6" id="KW-0067">ATP-binding</keyword>
<dbReference type="PRINTS" id="PR00344">
    <property type="entry name" value="BCTRLSENSOR"/>
</dbReference>
<dbReference type="CDD" id="cd00082">
    <property type="entry name" value="HisKA"/>
    <property type="match status" value="1"/>
</dbReference>
<gene>
    <name evidence="6" type="ORF">SYV04_33450</name>
</gene>
<evidence type="ECO:0000256" key="4">
    <source>
        <dbReference type="SAM" id="Phobius"/>
    </source>
</evidence>
<reference evidence="6 7" key="1">
    <citation type="submission" date="2023-12" db="EMBL/GenBank/DDBJ databases">
        <title>the genome sequence of Hyalangium sp. s54d21.</title>
        <authorList>
            <person name="Zhang X."/>
        </authorList>
    </citation>
    <scope>NUCLEOTIDE SEQUENCE [LARGE SCALE GENOMIC DNA]</scope>
    <source>
        <strain evidence="7">s54d21</strain>
    </source>
</reference>
<keyword evidence="4" id="KW-1133">Transmembrane helix</keyword>
<dbReference type="Gene3D" id="3.30.565.10">
    <property type="entry name" value="Histidine kinase-like ATPase, C-terminal domain"/>
    <property type="match status" value="1"/>
</dbReference>
<dbReference type="SUPFAM" id="SSF47384">
    <property type="entry name" value="Homodimeric domain of signal transducing histidine kinase"/>
    <property type="match status" value="1"/>
</dbReference>
<proteinExistence type="predicted"/>
<dbReference type="SMART" id="SM00388">
    <property type="entry name" value="HisKA"/>
    <property type="match status" value="1"/>
</dbReference>
<dbReference type="EC" id="2.7.13.3" evidence="2"/>
<feature type="domain" description="Histidine kinase" evidence="5">
    <location>
        <begin position="115"/>
        <end position="336"/>
    </location>
</feature>
<evidence type="ECO:0000313" key="7">
    <source>
        <dbReference type="Proteomes" id="UP001291309"/>
    </source>
</evidence>
<accession>A0ABU5HDJ9</accession>
<dbReference type="InterPro" id="IPR005467">
    <property type="entry name" value="His_kinase_dom"/>
</dbReference>
<dbReference type="EMBL" id="JAXIVS010000014">
    <property type="protein sequence ID" value="MDY7231345.1"/>
    <property type="molecule type" value="Genomic_DNA"/>
</dbReference>
<evidence type="ECO:0000256" key="1">
    <source>
        <dbReference type="ARBA" id="ARBA00000085"/>
    </source>
</evidence>
<dbReference type="InterPro" id="IPR036890">
    <property type="entry name" value="HATPase_C_sf"/>
</dbReference>
<dbReference type="InterPro" id="IPR003594">
    <property type="entry name" value="HATPase_dom"/>
</dbReference>
<evidence type="ECO:0000256" key="2">
    <source>
        <dbReference type="ARBA" id="ARBA00012438"/>
    </source>
</evidence>
<dbReference type="InterPro" id="IPR003661">
    <property type="entry name" value="HisK_dim/P_dom"/>
</dbReference>
<dbReference type="SUPFAM" id="SSF55874">
    <property type="entry name" value="ATPase domain of HSP90 chaperone/DNA topoisomerase II/histidine kinase"/>
    <property type="match status" value="1"/>
</dbReference>
<dbReference type="RefSeq" id="WP_321550057.1">
    <property type="nucleotide sequence ID" value="NZ_JAXIVS010000014.1"/>
</dbReference>
<evidence type="ECO:0000256" key="3">
    <source>
        <dbReference type="ARBA" id="ARBA00022553"/>
    </source>
</evidence>
<dbReference type="InterPro" id="IPR036097">
    <property type="entry name" value="HisK_dim/P_sf"/>
</dbReference>
<dbReference type="GO" id="GO:0005524">
    <property type="term" value="F:ATP binding"/>
    <property type="evidence" value="ECO:0007669"/>
    <property type="project" value="UniProtKB-KW"/>
</dbReference>
<organism evidence="6 7">
    <name type="scientific">Hyalangium rubrum</name>
    <dbReference type="NCBI Taxonomy" id="3103134"/>
    <lineage>
        <taxon>Bacteria</taxon>
        <taxon>Pseudomonadati</taxon>
        <taxon>Myxococcota</taxon>
        <taxon>Myxococcia</taxon>
        <taxon>Myxococcales</taxon>
        <taxon>Cystobacterineae</taxon>
        <taxon>Archangiaceae</taxon>
        <taxon>Hyalangium</taxon>
    </lineage>
</organism>
<evidence type="ECO:0000313" key="6">
    <source>
        <dbReference type="EMBL" id="MDY7231345.1"/>
    </source>
</evidence>
<evidence type="ECO:0000259" key="5">
    <source>
        <dbReference type="PROSITE" id="PS50109"/>
    </source>
</evidence>
<dbReference type="Pfam" id="PF02518">
    <property type="entry name" value="HATPase_c"/>
    <property type="match status" value="1"/>
</dbReference>
<sequence length="357" mass="38275">MTIRARMVLLGAVASSLVTALVLQLRAGPAPGGGLSVGLSLGVLAVLAVGAFLLFRPVYQELRGLRAAEETVRTRTAQLEVANAQLADSLRRLQATQAQLVFADRLASMGQLAAGVGHEINNPLAYVLSNLHYLHKELNRTKGAPSEEERAELLTAVADAREGAERVRVIVQDLKMLSRPDEVSSGRVDLEAVLRRAMKLAAHEVGRRARLVEALNEVPWVLGSEARLGQVFLNLLLNAAQAIPKGKVEEHAVRVVARRQGAERVVVEVSDTGCGIAPENLERIFDPFFTTKPVGEGTGLGLSVCHGIIRSYGGEIHVESTPGRGSTFRVSLRVAPEVTVEREPGVERHEASLSASA</sequence>
<comment type="caution">
    <text evidence="6">The sequence shown here is derived from an EMBL/GenBank/DDBJ whole genome shotgun (WGS) entry which is preliminary data.</text>
</comment>
<keyword evidence="3" id="KW-0597">Phosphoprotein</keyword>
<dbReference type="PANTHER" id="PTHR43065">
    <property type="entry name" value="SENSOR HISTIDINE KINASE"/>
    <property type="match status" value="1"/>
</dbReference>
<dbReference type="SMART" id="SM00387">
    <property type="entry name" value="HATPase_c"/>
    <property type="match status" value="1"/>
</dbReference>
<keyword evidence="6" id="KW-0547">Nucleotide-binding</keyword>